<organism evidence="13 14">
    <name type="scientific">Potamilus streckersoni</name>
    <dbReference type="NCBI Taxonomy" id="2493646"/>
    <lineage>
        <taxon>Eukaryota</taxon>
        <taxon>Metazoa</taxon>
        <taxon>Spiralia</taxon>
        <taxon>Lophotrochozoa</taxon>
        <taxon>Mollusca</taxon>
        <taxon>Bivalvia</taxon>
        <taxon>Autobranchia</taxon>
        <taxon>Heteroconchia</taxon>
        <taxon>Palaeoheterodonta</taxon>
        <taxon>Unionida</taxon>
        <taxon>Unionoidea</taxon>
        <taxon>Unionidae</taxon>
        <taxon>Ambleminae</taxon>
        <taxon>Lampsilini</taxon>
        <taxon>Potamilus</taxon>
    </lineage>
</organism>
<dbReference type="Gene3D" id="2.70.98.30">
    <property type="entry name" value="Golgi alpha-mannosidase II, domain 4"/>
    <property type="match status" value="1"/>
</dbReference>
<name>A0AAE0SVD0_9BIVA</name>
<keyword evidence="6 11" id="KW-0378">Hydrolase</keyword>
<dbReference type="Pfam" id="PF21260">
    <property type="entry name" value="Laman-like_dom"/>
    <property type="match status" value="1"/>
</dbReference>
<evidence type="ECO:0000256" key="9">
    <source>
        <dbReference type="ARBA" id="ARBA00023180"/>
    </source>
</evidence>
<dbReference type="FunFam" id="1.20.1270.50:FF:000002">
    <property type="entry name" value="Alpha-mannosidase"/>
    <property type="match status" value="1"/>
</dbReference>
<evidence type="ECO:0000256" key="8">
    <source>
        <dbReference type="ARBA" id="ARBA00023157"/>
    </source>
</evidence>
<keyword evidence="5" id="KW-0732">Signal</keyword>
<evidence type="ECO:0000256" key="5">
    <source>
        <dbReference type="ARBA" id="ARBA00022729"/>
    </source>
</evidence>
<evidence type="ECO:0000256" key="3">
    <source>
        <dbReference type="ARBA" id="ARBA00012752"/>
    </source>
</evidence>
<dbReference type="GO" id="GO:0005764">
    <property type="term" value="C:lysosome"/>
    <property type="evidence" value="ECO:0007669"/>
    <property type="project" value="TreeGrafter"/>
</dbReference>
<dbReference type="InterPro" id="IPR011330">
    <property type="entry name" value="Glyco_hydro/deAcase_b/a-brl"/>
</dbReference>
<dbReference type="SUPFAM" id="SSF88688">
    <property type="entry name" value="Families 57/38 glycoside transferase middle domain"/>
    <property type="match status" value="1"/>
</dbReference>
<evidence type="ECO:0000256" key="2">
    <source>
        <dbReference type="ARBA" id="ARBA00009792"/>
    </source>
</evidence>
<dbReference type="CDD" id="cd10810">
    <property type="entry name" value="GH38N_AMII_LAM_like"/>
    <property type="match status" value="1"/>
</dbReference>
<dbReference type="PANTHER" id="PTHR11607">
    <property type="entry name" value="ALPHA-MANNOSIDASE"/>
    <property type="match status" value="1"/>
</dbReference>
<comment type="similarity">
    <text evidence="2 11">Belongs to the glycosyl hydrolase 38 family.</text>
</comment>
<reference evidence="13" key="2">
    <citation type="journal article" date="2021" name="Genome Biol. Evol.">
        <title>Developing a high-quality reference genome for a parasitic bivalve with doubly uniparental inheritance (Bivalvia: Unionida).</title>
        <authorList>
            <person name="Smith C.H."/>
        </authorList>
    </citation>
    <scope>NUCLEOTIDE SEQUENCE</scope>
    <source>
        <strain evidence="13">CHS0354</strain>
        <tissue evidence="13">Mantle</tissue>
    </source>
</reference>
<dbReference type="Proteomes" id="UP001195483">
    <property type="component" value="Unassembled WGS sequence"/>
</dbReference>
<comment type="catalytic activity">
    <reaction evidence="1">
        <text>Hydrolysis of terminal, non-reducing alpha-D-mannose residues in alpha-D-mannosides.</text>
        <dbReference type="EC" id="3.2.1.24"/>
    </reaction>
</comment>
<evidence type="ECO:0000256" key="11">
    <source>
        <dbReference type="RuleBase" id="RU361199"/>
    </source>
</evidence>
<evidence type="ECO:0000256" key="6">
    <source>
        <dbReference type="ARBA" id="ARBA00022801"/>
    </source>
</evidence>
<dbReference type="InterPro" id="IPR041147">
    <property type="entry name" value="GH38_C"/>
</dbReference>
<keyword evidence="4 11" id="KW-0479">Metal-binding</keyword>
<evidence type="ECO:0000313" key="13">
    <source>
        <dbReference type="EMBL" id="KAK3598749.1"/>
    </source>
</evidence>
<keyword evidence="10 11" id="KW-0326">Glycosidase</keyword>
<dbReference type="SMART" id="SM00872">
    <property type="entry name" value="Alpha-mann_mid"/>
    <property type="match status" value="1"/>
</dbReference>
<gene>
    <name evidence="13" type="ORF">CHS0354_028801</name>
</gene>
<dbReference type="Gene3D" id="2.60.40.1180">
    <property type="entry name" value="Golgi alpha-mannosidase II"/>
    <property type="match status" value="1"/>
</dbReference>
<dbReference type="SUPFAM" id="SSF74650">
    <property type="entry name" value="Galactose mutarotase-like"/>
    <property type="match status" value="1"/>
</dbReference>
<comment type="cofactor">
    <cofactor evidence="11">
        <name>Zn(2+)</name>
        <dbReference type="ChEBI" id="CHEBI:29105"/>
    </cofactor>
    <text evidence="11">Binds 1 zinc ion per subunit.</text>
</comment>
<evidence type="ECO:0000259" key="12">
    <source>
        <dbReference type="SMART" id="SM00872"/>
    </source>
</evidence>
<dbReference type="GO" id="GO:0004559">
    <property type="term" value="F:alpha-mannosidase activity"/>
    <property type="evidence" value="ECO:0007669"/>
    <property type="project" value="UniProtKB-EC"/>
</dbReference>
<dbReference type="FunFam" id="2.60.40.1180:FF:000018">
    <property type="entry name" value="Alpha-mannosidase"/>
    <property type="match status" value="1"/>
</dbReference>
<evidence type="ECO:0000256" key="10">
    <source>
        <dbReference type="ARBA" id="ARBA00023295"/>
    </source>
</evidence>
<reference evidence="13" key="3">
    <citation type="submission" date="2023-05" db="EMBL/GenBank/DDBJ databases">
        <authorList>
            <person name="Smith C.H."/>
        </authorList>
    </citation>
    <scope>NUCLEOTIDE SEQUENCE</scope>
    <source>
        <strain evidence="13">CHS0354</strain>
        <tissue evidence="13">Mantle</tissue>
    </source>
</reference>
<dbReference type="InterPro" id="IPR027291">
    <property type="entry name" value="Glyco_hydro_38_N_sf"/>
</dbReference>
<dbReference type="EC" id="3.2.1.-" evidence="11"/>
<dbReference type="Gene3D" id="2.60.40.1360">
    <property type="match status" value="1"/>
</dbReference>
<dbReference type="Pfam" id="PF01074">
    <property type="entry name" value="Glyco_hydro_38N"/>
    <property type="match status" value="1"/>
</dbReference>
<dbReference type="InterPro" id="IPR011013">
    <property type="entry name" value="Gal_mutarotase_sf_dom"/>
</dbReference>
<dbReference type="GO" id="GO:0006013">
    <property type="term" value="P:mannose metabolic process"/>
    <property type="evidence" value="ECO:0007669"/>
    <property type="project" value="InterPro"/>
</dbReference>
<dbReference type="Pfam" id="PF07748">
    <property type="entry name" value="Glyco_hydro_38C"/>
    <property type="match status" value="1"/>
</dbReference>
<keyword evidence="8" id="KW-1015">Disulfide bond</keyword>
<dbReference type="Pfam" id="PF09261">
    <property type="entry name" value="Alpha-mann_mid"/>
    <property type="match status" value="1"/>
</dbReference>
<evidence type="ECO:0000256" key="7">
    <source>
        <dbReference type="ARBA" id="ARBA00022833"/>
    </source>
</evidence>
<dbReference type="Gene3D" id="3.20.110.10">
    <property type="entry name" value="Glycoside hydrolase 38, N terminal domain"/>
    <property type="match status" value="1"/>
</dbReference>
<dbReference type="InterPro" id="IPR028995">
    <property type="entry name" value="Glyco_hydro_57/38_cen_sf"/>
</dbReference>
<dbReference type="InterPro" id="IPR048534">
    <property type="entry name" value="Man2a1-like_dom"/>
</dbReference>
<dbReference type="GO" id="GO:0030246">
    <property type="term" value="F:carbohydrate binding"/>
    <property type="evidence" value="ECO:0007669"/>
    <property type="project" value="InterPro"/>
</dbReference>
<protein>
    <recommendedName>
        <fullName evidence="3 11">Alpha-mannosidase</fullName>
        <ecNumber evidence="11">3.2.1.-</ecNumber>
    </recommendedName>
</protein>
<dbReference type="GO" id="GO:0046872">
    <property type="term" value="F:metal ion binding"/>
    <property type="evidence" value="ECO:0007669"/>
    <property type="project" value="UniProtKB-KW"/>
</dbReference>
<reference evidence="13" key="1">
    <citation type="journal article" date="2021" name="Genome Biol. Evol.">
        <title>A High-Quality Reference Genome for a Parasitic Bivalve with Doubly Uniparental Inheritance (Bivalvia: Unionida).</title>
        <authorList>
            <person name="Smith C.H."/>
        </authorList>
    </citation>
    <scope>NUCLEOTIDE SEQUENCE</scope>
    <source>
        <strain evidence="13">CHS0354</strain>
    </source>
</reference>
<dbReference type="InterPro" id="IPR037094">
    <property type="entry name" value="Glyco_hydro_38_cen_sf"/>
</dbReference>
<dbReference type="InterPro" id="IPR013780">
    <property type="entry name" value="Glyco_hydro_b"/>
</dbReference>
<dbReference type="FunFam" id="2.70.98.30:FF:000003">
    <property type="entry name" value="Alpha-mannosidase"/>
    <property type="match status" value="1"/>
</dbReference>
<feature type="domain" description="Glycoside hydrolase family 38 central" evidence="12">
    <location>
        <begin position="384"/>
        <end position="461"/>
    </location>
</feature>
<proteinExistence type="inferred from homology"/>
<dbReference type="InterPro" id="IPR000602">
    <property type="entry name" value="Glyco_hydro_38_N"/>
</dbReference>
<dbReference type="AlphaFoldDB" id="A0AAE0SVD0"/>
<evidence type="ECO:0000256" key="4">
    <source>
        <dbReference type="ARBA" id="ARBA00022723"/>
    </source>
</evidence>
<dbReference type="FunFam" id="3.20.110.10:FF:000001">
    <property type="entry name" value="Alpha-mannosidase"/>
    <property type="match status" value="1"/>
</dbReference>
<dbReference type="FunFam" id="1.20.1270.50:FF:000003">
    <property type="entry name" value="Alpha-mannosidase"/>
    <property type="match status" value="1"/>
</dbReference>
<keyword evidence="14" id="KW-1185">Reference proteome</keyword>
<keyword evidence="7 11" id="KW-0862">Zinc</keyword>
<comment type="caution">
    <text evidence="13">The sequence shown here is derived from an EMBL/GenBank/DDBJ whole genome shotgun (WGS) entry which is preliminary data.</text>
</comment>
<dbReference type="SUPFAM" id="SSF88713">
    <property type="entry name" value="Glycoside hydrolase/deacetylase"/>
    <property type="match status" value="1"/>
</dbReference>
<sequence>MSIVADIKGDLQFQSSLLKMFGTCALVTALSVVVSASPWIHSRDKACGYESCNPVKDGMINVHLVPHTHDDVGWLKTVDQYFYGSRNDIQNAGVQYILDSVIPELLNDPSKRFIYVEIAFFARWWRELSDSMRHVVKGLVNNGQLEFILGGWCMNDEASTHYNAIIDQHSLGFEFLRQNFGDCGRPRIGWQIDPFGHSRELASLFAQFGFDGYFFGRLDYQDKATRENNATMEMLWEASPNNLGLAAELFTGALHNGYGPPDGFCFDQFCNDDPIMDDDRLHDYNKDDKVKHFISAVNEQAKHFTTNHLIMTMGSDFQYQNAPHWYKNMDKLIQYVNELQITNNSTINVLYSTPSCYTYYVNKAGKKYTTKSDDFFPYASRPHEFWTGYFTSRAALKGYERKTNNFLQVCKQMDALTKLTDSDNSTFNIQILREAMGVVQHHDGVSGTEKQHVAYDYAERLAYGTTECEKVVNDAYQKLLPKGPVAAPAQYFCNLLNISMCDFTEHHKQFAALVYNPVGRTVKRHLRIPVVGTSYVVMDSTGQVIQSQILEVSVETKKIPERSGSIADHELVFSVKVPALGFNTYFIMPGSPDGKGESYLSKKRFFKPGQDLLLKNQHLSLKFNGRTGRLEHMKNLRKNQDINITSEILFYYSFPGNNSRDIFQASGAYVFRPNDSQAHSFGPDMSYYIKGPVVSEVHTYFGNTAVQVIRMYADSDAPYFEAEWTVGPIDITDKYGKEVITRYNTKLKTDKTFYTDANGREILKRVLDYRETWLFNQTEVVAGNYYPVNSRIYIQDMVQNVQLTVLTDRSEGGSSLSDGSLELMVHRRVLNDDSLGVGEPLNETGADGKGLIVRGKHHVILDNIAGSARLHRDMALHGFMSPIVSFASMDYTLEEWNNNFNTMWSGLKQELPANVHMLTLEQWGGPAFTPSKSQPYLIRLEHIYENGEDPDLSKPATVSLSDLFVPFTIESVVELTLGANLPLSQLNRLKWNKAEEKEKKNSFNWHAKDRMSPKHTAKDTVLRFELDPLTVTLNPMQIRTFQVNLANGHPPSMKNKFSVFS</sequence>
<keyword evidence="9" id="KW-0325">Glycoprotein</keyword>
<dbReference type="Gene3D" id="1.20.1270.50">
    <property type="entry name" value="Glycoside hydrolase family 38, central domain"/>
    <property type="match status" value="2"/>
</dbReference>
<evidence type="ECO:0000256" key="1">
    <source>
        <dbReference type="ARBA" id="ARBA00000365"/>
    </source>
</evidence>
<dbReference type="InterPro" id="IPR011682">
    <property type="entry name" value="Glyco_hydro_38_C"/>
</dbReference>
<accession>A0AAE0SVD0</accession>
<evidence type="ECO:0000313" key="14">
    <source>
        <dbReference type="Proteomes" id="UP001195483"/>
    </source>
</evidence>
<dbReference type="Pfam" id="PF17677">
    <property type="entry name" value="Glyco_hydro38C2"/>
    <property type="match status" value="1"/>
</dbReference>
<dbReference type="EMBL" id="JAEAOA010001727">
    <property type="protein sequence ID" value="KAK3598749.1"/>
    <property type="molecule type" value="Genomic_DNA"/>
</dbReference>
<dbReference type="InterPro" id="IPR015341">
    <property type="entry name" value="Glyco_hydro_38_cen"/>
</dbReference>
<dbReference type="InterPro" id="IPR050843">
    <property type="entry name" value="Glycosyl_Hydrlase_38"/>
</dbReference>
<dbReference type="PANTHER" id="PTHR11607:SF3">
    <property type="entry name" value="LYSOSOMAL ALPHA-MANNOSIDASE"/>
    <property type="match status" value="1"/>
</dbReference>